<dbReference type="Gene3D" id="3.60.21.10">
    <property type="match status" value="1"/>
</dbReference>
<dbReference type="Proteomes" id="UP000596248">
    <property type="component" value="Chromosome"/>
</dbReference>
<dbReference type="CDD" id="cd00838">
    <property type="entry name" value="MPP_superfamily"/>
    <property type="match status" value="1"/>
</dbReference>
<gene>
    <name evidence="3" type="ORF">JNE38_15900</name>
</gene>
<evidence type="ECO:0000256" key="1">
    <source>
        <dbReference type="ARBA" id="ARBA00008950"/>
    </source>
</evidence>
<proteinExistence type="inferred from homology"/>
<dbReference type="PANTHER" id="PTHR42850">
    <property type="entry name" value="METALLOPHOSPHOESTERASE"/>
    <property type="match status" value="1"/>
</dbReference>
<protein>
    <submittedName>
        <fullName evidence="3">Metallophosphoesterase family protein</fullName>
    </submittedName>
</protein>
<evidence type="ECO:0000313" key="3">
    <source>
        <dbReference type="EMBL" id="QRG65133.1"/>
    </source>
</evidence>
<dbReference type="InterPro" id="IPR024654">
    <property type="entry name" value="Calcineurin-like_PHP_lpxH"/>
</dbReference>
<dbReference type="Pfam" id="PF12850">
    <property type="entry name" value="Metallophos_2"/>
    <property type="match status" value="1"/>
</dbReference>
<dbReference type="EMBL" id="CP069127">
    <property type="protein sequence ID" value="QRG65133.1"/>
    <property type="molecule type" value="Genomic_DNA"/>
</dbReference>
<feature type="domain" description="Calcineurin-like phosphoesterase" evidence="2">
    <location>
        <begin position="1"/>
        <end position="193"/>
    </location>
</feature>
<dbReference type="PANTHER" id="PTHR42850:SF2">
    <property type="entry name" value="BLL5683 PROTEIN"/>
    <property type="match status" value="1"/>
</dbReference>
<dbReference type="InterPro" id="IPR029052">
    <property type="entry name" value="Metallo-depent_PP-like"/>
</dbReference>
<accession>A0ABX7FG27</accession>
<evidence type="ECO:0000313" key="4">
    <source>
        <dbReference type="Proteomes" id="UP000596248"/>
    </source>
</evidence>
<reference evidence="3 4" key="1">
    <citation type="submission" date="2021-01" db="EMBL/GenBank/DDBJ databases">
        <title>Identification of strong promoters based on the transcriptome of Brevibacillus choshinensis.</title>
        <authorList>
            <person name="Yao D."/>
            <person name="Zhang K."/>
            <person name="Wu J."/>
        </authorList>
    </citation>
    <scope>NUCLEOTIDE SEQUENCE [LARGE SCALE GENOMIC DNA]</scope>
    <source>
        <strain evidence="3 4">HPD31-SP3</strain>
    </source>
</reference>
<name>A0ABX7FG27_BRECH</name>
<organism evidence="3 4">
    <name type="scientific">Brevibacillus choshinensis</name>
    <dbReference type="NCBI Taxonomy" id="54911"/>
    <lineage>
        <taxon>Bacteria</taxon>
        <taxon>Bacillati</taxon>
        <taxon>Bacillota</taxon>
        <taxon>Bacilli</taxon>
        <taxon>Bacillales</taxon>
        <taxon>Paenibacillaceae</taxon>
        <taxon>Brevibacillus</taxon>
    </lineage>
</organism>
<dbReference type="RefSeq" id="WP_203254651.1">
    <property type="nucleotide sequence ID" value="NZ_CP069127.1"/>
</dbReference>
<comment type="similarity">
    <text evidence="1">Belongs to the metallophosphoesterase superfamily. YfcE family.</text>
</comment>
<dbReference type="SUPFAM" id="SSF56300">
    <property type="entry name" value="Metallo-dependent phosphatases"/>
    <property type="match status" value="1"/>
</dbReference>
<sequence length="251" mass="28065">MKIAALYDIHGNVFALQAVLTELEELKPDLIVIGGDILSGPMPVQTLERLLQLSAPVQFIRGNCDREVALAYDGIPLRPGMSEKGREITEWVANQLTTHHREFLEQLPAQYSHSVEGIGEVLFCHATPGSDDVIFTPMTDLQRLEEIFENVQQRTVICGHTHIQFDMRIGETRVVNAGSVGMPYADEPGAYWLLLGPEGCEFRKTSYDVEAAAREIQKSLYPQAKEFADENVRKVPTAEEAIGVFEKLRNL</sequence>
<dbReference type="PIRSF" id="PIRSF000883">
    <property type="entry name" value="Pesterase_MJ0912"/>
    <property type="match status" value="1"/>
</dbReference>
<keyword evidence="4" id="KW-1185">Reference proteome</keyword>
<evidence type="ECO:0000259" key="2">
    <source>
        <dbReference type="Pfam" id="PF12850"/>
    </source>
</evidence>
<dbReference type="InterPro" id="IPR050126">
    <property type="entry name" value="Ap4A_hydrolase"/>
</dbReference>
<dbReference type="InterPro" id="IPR011152">
    <property type="entry name" value="Pesterase_MJ0912"/>
</dbReference>